<reference evidence="1 2" key="1">
    <citation type="journal article" date="2024" name="Plant Biotechnol. J.">
        <title>Dendrobium thyrsiflorum genome and its molecular insights into genes involved in important horticultural traits.</title>
        <authorList>
            <person name="Chen B."/>
            <person name="Wang J.Y."/>
            <person name="Zheng P.J."/>
            <person name="Li K.L."/>
            <person name="Liang Y.M."/>
            <person name="Chen X.F."/>
            <person name="Zhang C."/>
            <person name="Zhao X."/>
            <person name="He X."/>
            <person name="Zhang G.Q."/>
            <person name="Liu Z.J."/>
            <person name="Xu Q."/>
        </authorList>
    </citation>
    <scope>NUCLEOTIDE SEQUENCE [LARGE SCALE GENOMIC DNA]</scope>
    <source>
        <strain evidence="1">GZMU011</strain>
    </source>
</reference>
<accession>A0ABD0UNB0</accession>
<dbReference type="AlphaFoldDB" id="A0ABD0UNB0"/>
<comment type="caution">
    <text evidence="1">The sequence shown here is derived from an EMBL/GenBank/DDBJ whole genome shotgun (WGS) entry which is preliminary data.</text>
</comment>
<organism evidence="1 2">
    <name type="scientific">Dendrobium thyrsiflorum</name>
    <name type="common">Pinecone-like raceme dendrobium</name>
    <name type="synonym">Orchid</name>
    <dbReference type="NCBI Taxonomy" id="117978"/>
    <lineage>
        <taxon>Eukaryota</taxon>
        <taxon>Viridiplantae</taxon>
        <taxon>Streptophyta</taxon>
        <taxon>Embryophyta</taxon>
        <taxon>Tracheophyta</taxon>
        <taxon>Spermatophyta</taxon>
        <taxon>Magnoliopsida</taxon>
        <taxon>Liliopsida</taxon>
        <taxon>Asparagales</taxon>
        <taxon>Orchidaceae</taxon>
        <taxon>Epidendroideae</taxon>
        <taxon>Malaxideae</taxon>
        <taxon>Dendrobiinae</taxon>
        <taxon>Dendrobium</taxon>
    </lineage>
</organism>
<dbReference type="Proteomes" id="UP001552299">
    <property type="component" value="Unassembled WGS sequence"/>
</dbReference>
<protein>
    <submittedName>
        <fullName evidence="1">Uncharacterized protein</fullName>
    </submittedName>
</protein>
<dbReference type="EMBL" id="JANQDX010000013">
    <property type="protein sequence ID" value="KAL0914146.1"/>
    <property type="molecule type" value="Genomic_DNA"/>
</dbReference>
<evidence type="ECO:0000313" key="2">
    <source>
        <dbReference type="Proteomes" id="UP001552299"/>
    </source>
</evidence>
<sequence>MTDPERDFDMAYDEQGYIHILHSTFFDVDPLVDHTVEGYMERILDTLVNAIEEQLGNVQWRIASDPHIDMKSDAYSCTFPSRLLVKDFVDDSYTFGSCDE</sequence>
<proteinExistence type="predicted"/>
<evidence type="ECO:0000313" key="1">
    <source>
        <dbReference type="EMBL" id="KAL0914146.1"/>
    </source>
</evidence>
<name>A0ABD0UNB0_DENTH</name>
<keyword evidence="2" id="KW-1185">Reference proteome</keyword>
<gene>
    <name evidence="1" type="ORF">M5K25_017655</name>
</gene>